<feature type="domain" description="NPH3" evidence="5">
    <location>
        <begin position="257"/>
        <end position="526"/>
    </location>
</feature>
<evidence type="ECO:0000256" key="3">
    <source>
        <dbReference type="PROSITE-ProRule" id="PRU00982"/>
    </source>
</evidence>
<dbReference type="InterPro" id="IPR011333">
    <property type="entry name" value="SKP1/BTB/POZ_sf"/>
</dbReference>
<evidence type="ECO:0000256" key="2">
    <source>
        <dbReference type="ARBA" id="ARBA00022786"/>
    </source>
</evidence>
<dbReference type="InterPro" id="IPR027356">
    <property type="entry name" value="NPH3_dom"/>
</dbReference>
<keyword evidence="2" id="KW-0833">Ubl conjugation pathway</keyword>
<dbReference type="EMBL" id="AMZH03002354">
    <property type="protein sequence ID" value="RRT75872.1"/>
    <property type="molecule type" value="Genomic_DNA"/>
</dbReference>
<evidence type="ECO:0000313" key="6">
    <source>
        <dbReference type="EMBL" id="RRT75872.1"/>
    </source>
</evidence>
<comment type="caution">
    <text evidence="6">The sequence shown here is derived from an EMBL/GenBank/DDBJ whole genome shotgun (WGS) entry which is preliminary data.</text>
</comment>
<dbReference type="InterPro" id="IPR043454">
    <property type="entry name" value="NPH3/RPT2-like"/>
</dbReference>
<evidence type="ECO:0000259" key="5">
    <source>
        <dbReference type="PROSITE" id="PS51649"/>
    </source>
</evidence>
<dbReference type="AlphaFoldDB" id="A0A427AI99"/>
<dbReference type="Pfam" id="PF03000">
    <property type="entry name" value="NPH3"/>
    <property type="match status" value="1"/>
</dbReference>
<comment type="pathway">
    <text evidence="1">Protein modification; protein ubiquitination.</text>
</comment>
<dbReference type="Proteomes" id="UP000287651">
    <property type="component" value="Unassembled WGS sequence"/>
</dbReference>
<gene>
    <name evidence="6" type="ORF">B296_00002811</name>
</gene>
<proteinExistence type="inferred from homology"/>
<sequence>MQHTEYYTLLVGGRRPWQSFNVGLPSSTPLWSSSSHYQASIMEQHPKAGKPPPPSQLPIVLLDSRCCITGLPKLIPWSVLSDIPTDLVIHVNNTKYLLHKCGLIQRLCSNADDETGQPIPIALHDIPGGEEAFELCAKFCYGITINLSARNYVAAISAAKFLRMTESVAKGNLIAKLDLFFESCILQGWKDSIVTLQSLWRHSGWSDDHRMTQPCMNSVIEKILIHPSQVTWSYTYTRPGYTKKKQQQLQRSAAPKDWWTEDVSELDLDIFRSIISTIRSTKKFPPALIGEALHVYACKHLPSPLEFREQAQSSSARTDDTLNKHQRVLEAIVGMIPTEPGSVSGSFLFRLLNIACYVGASTSTKAELIRRSGRQLDETTASDLLIPSATDPRSHDTGTVAAVLESFLLQFRRHMPREETARMIMSMTKVGRIYDDYLQIIATDTTLPVSKFIELAESLPEMAREEHDGLYQAIDTYLKLSKAERKSLCRMIDCRKLSPEARANAIANDQLPLRTIVQLLFIEQERVGGAGGSKGAPVISTLNEFSDAMAAQDEARRFRHGLEGGHQREEPAMSARTDNTRVAPSPSEPKIAKDERKKKAERLGDMHFNKTNVRRFRIEEVGSASSHAKACRSTDEPRNARRVRMPPREHMEEAVTSSQRDPADKHAEEAAGGKTLPQCSVISTYRAKIGGVPRIVTVVWSKNLMNHSLSVSIEKGSSLTCKVDLKPWPFRSKKGSKSFDVDGKQVDVSWNFRLAKFSDGPEPTEGYYVALVCDEEVVLLLGDRKKKAYKKTRSRPSLEDATLVSKKENVFGKKCFAARVRFDGKNKEHDIVVANSIAEHKDPEMWISIDGIILIHVNHLQWKFRGNETVWVEQVPVQVLWDVHDWLFRGPGSGHALFMFKPGLPAPTADEKHDGGDPDSSNTERSMVSRGGGTTQSTPPPPTFPIISLTLPQLPPEPRFKTLRLPSFPFRENTSVPNSTAFLALFQSFPSLRSQSASADQLTPEMFTDGLDETAISWVKQVR</sequence>
<dbReference type="Pfam" id="PF05910">
    <property type="entry name" value="DUF868"/>
    <property type="match status" value="1"/>
</dbReference>
<feature type="region of interest" description="Disordered" evidence="4">
    <location>
        <begin position="906"/>
        <end position="944"/>
    </location>
</feature>
<evidence type="ECO:0000256" key="4">
    <source>
        <dbReference type="SAM" id="MobiDB-lite"/>
    </source>
</evidence>
<feature type="region of interest" description="Disordered" evidence="4">
    <location>
        <begin position="562"/>
        <end position="598"/>
    </location>
</feature>
<feature type="compositionally biased region" description="Basic and acidic residues" evidence="4">
    <location>
        <begin position="562"/>
        <end position="571"/>
    </location>
</feature>
<name>A0A427AI99_ENSVE</name>
<dbReference type="UniPathway" id="UPA00143"/>
<feature type="region of interest" description="Disordered" evidence="4">
    <location>
        <begin position="646"/>
        <end position="672"/>
    </location>
</feature>
<reference evidence="6 7" key="1">
    <citation type="journal article" date="2014" name="Agronomy (Basel)">
        <title>A Draft Genome Sequence for Ensete ventricosum, the Drought-Tolerant Tree Against Hunger.</title>
        <authorList>
            <person name="Harrison J."/>
            <person name="Moore K.A."/>
            <person name="Paszkiewicz K."/>
            <person name="Jones T."/>
            <person name="Grant M."/>
            <person name="Ambacheew D."/>
            <person name="Muzemil S."/>
            <person name="Studholme D.J."/>
        </authorList>
    </citation>
    <scope>NUCLEOTIDE SEQUENCE [LARGE SCALE GENOMIC DNA]</scope>
</reference>
<accession>A0A427AI99</accession>
<dbReference type="SUPFAM" id="SSF54695">
    <property type="entry name" value="POZ domain"/>
    <property type="match status" value="1"/>
</dbReference>
<feature type="compositionally biased region" description="Basic and acidic residues" evidence="4">
    <location>
        <begin position="661"/>
        <end position="671"/>
    </location>
</feature>
<evidence type="ECO:0000313" key="7">
    <source>
        <dbReference type="Proteomes" id="UP000287651"/>
    </source>
</evidence>
<comment type="similarity">
    <text evidence="3">Belongs to the NPH3 family.</text>
</comment>
<protein>
    <recommendedName>
        <fullName evidence="5">NPH3 domain-containing protein</fullName>
    </recommendedName>
</protein>
<dbReference type="InterPro" id="IPR008586">
    <property type="entry name" value="DUF868_pln"/>
</dbReference>
<dbReference type="PROSITE" id="PS51649">
    <property type="entry name" value="NPH3"/>
    <property type="match status" value="1"/>
</dbReference>
<dbReference type="GO" id="GO:0016567">
    <property type="term" value="P:protein ubiquitination"/>
    <property type="evidence" value="ECO:0007669"/>
    <property type="project" value="UniProtKB-UniPathway"/>
</dbReference>
<evidence type="ECO:0000256" key="1">
    <source>
        <dbReference type="ARBA" id="ARBA00004906"/>
    </source>
</evidence>
<organism evidence="6 7">
    <name type="scientific">Ensete ventricosum</name>
    <name type="common">Abyssinian banana</name>
    <name type="synonym">Musa ensete</name>
    <dbReference type="NCBI Taxonomy" id="4639"/>
    <lineage>
        <taxon>Eukaryota</taxon>
        <taxon>Viridiplantae</taxon>
        <taxon>Streptophyta</taxon>
        <taxon>Embryophyta</taxon>
        <taxon>Tracheophyta</taxon>
        <taxon>Spermatophyta</taxon>
        <taxon>Magnoliopsida</taxon>
        <taxon>Liliopsida</taxon>
        <taxon>Zingiberales</taxon>
        <taxon>Musaceae</taxon>
        <taxon>Ensete</taxon>
    </lineage>
</organism>
<dbReference type="PANTHER" id="PTHR32370">
    <property type="entry name" value="OS12G0117600 PROTEIN"/>
    <property type="match status" value="1"/>
</dbReference>